<dbReference type="KEGG" id="aser:Asera_11260"/>
<feature type="region of interest" description="Disordered" evidence="1">
    <location>
        <begin position="1"/>
        <end position="152"/>
    </location>
</feature>
<evidence type="ECO:0000313" key="3">
    <source>
        <dbReference type="Proteomes" id="UP000680750"/>
    </source>
</evidence>
<dbReference type="AlphaFoldDB" id="A0A810KYB1"/>
<dbReference type="Proteomes" id="UP000680750">
    <property type="component" value="Chromosome"/>
</dbReference>
<feature type="compositionally biased region" description="Acidic residues" evidence="1">
    <location>
        <begin position="50"/>
        <end position="78"/>
    </location>
</feature>
<reference evidence="2" key="1">
    <citation type="submission" date="2020-08" db="EMBL/GenBank/DDBJ databases">
        <title>Whole genome shotgun sequence of Actinocatenispora sera NBRC 101916.</title>
        <authorList>
            <person name="Komaki H."/>
            <person name="Tamura T."/>
        </authorList>
    </citation>
    <scope>NUCLEOTIDE SEQUENCE</scope>
    <source>
        <strain evidence="2">NBRC 101916</strain>
    </source>
</reference>
<gene>
    <name evidence="2" type="ORF">Asera_11260</name>
</gene>
<protein>
    <submittedName>
        <fullName evidence="2">Uncharacterized protein</fullName>
    </submittedName>
</protein>
<organism evidence="2 3">
    <name type="scientific">Actinocatenispora sera</name>
    <dbReference type="NCBI Taxonomy" id="390989"/>
    <lineage>
        <taxon>Bacteria</taxon>
        <taxon>Bacillati</taxon>
        <taxon>Actinomycetota</taxon>
        <taxon>Actinomycetes</taxon>
        <taxon>Micromonosporales</taxon>
        <taxon>Micromonosporaceae</taxon>
        <taxon>Actinocatenispora</taxon>
    </lineage>
</organism>
<name>A0A810KYB1_9ACTN</name>
<dbReference type="EMBL" id="AP023354">
    <property type="protein sequence ID" value="BCJ27018.1"/>
    <property type="molecule type" value="Genomic_DNA"/>
</dbReference>
<evidence type="ECO:0000256" key="1">
    <source>
        <dbReference type="SAM" id="MobiDB-lite"/>
    </source>
</evidence>
<sequence>MRAFGVSCDRRRSSARLSGLPSSRKKSVGPSGPAGRTVARPIPAPPTEADPTEADPTEAEPTEAEPTEAEPTEAEPTEADPVAPLPNALRRVAPPTEAEPVGGSVECRPPPPAECRPFGGSSSAPCRAGRPYAVPGSRGAEPVLPVGRAEPP</sequence>
<keyword evidence="3" id="KW-1185">Reference proteome</keyword>
<proteinExistence type="predicted"/>
<accession>A0A810KYB1</accession>
<evidence type="ECO:0000313" key="2">
    <source>
        <dbReference type="EMBL" id="BCJ27018.1"/>
    </source>
</evidence>